<keyword evidence="3" id="KW-1185">Reference proteome</keyword>
<evidence type="ECO:0000313" key="3">
    <source>
        <dbReference type="Proteomes" id="UP000234479"/>
    </source>
</evidence>
<dbReference type="Gene3D" id="1.10.287.1490">
    <property type="match status" value="1"/>
</dbReference>
<dbReference type="OrthoDB" id="9976494at2"/>
<keyword evidence="1" id="KW-0175">Coiled coil</keyword>
<name>A0A2N5DG65_9CAUL</name>
<dbReference type="AlphaFoldDB" id="A0A2N5DG65"/>
<proteinExistence type="predicted"/>
<dbReference type="RefSeq" id="WP_101718344.1">
    <property type="nucleotide sequence ID" value="NZ_PJRS01000022.1"/>
</dbReference>
<accession>A0A2N5DG65</accession>
<dbReference type="Proteomes" id="UP000234479">
    <property type="component" value="Unassembled WGS sequence"/>
</dbReference>
<gene>
    <name evidence="2" type="ORF">SGCZBJ_12600</name>
</gene>
<sequence>MYVKMLTAMAGASFSYGHGDVVEVKSAIGRAWIEAGLAEETKPSDVLEAEATRQAGVAKEAVKKLKTAEGELIALRADLSAVSGRLEAAAAEVAEAKATNEALAAEVEALKADLATAKEERLTALEDLENVQATADRLAGQLAALTAAGEGQG</sequence>
<reference evidence="2 3" key="1">
    <citation type="submission" date="2017-12" db="EMBL/GenBank/DDBJ databases">
        <title>The genome sequence of Caulobacter sp. 410.</title>
        <authorList>
            <person name="Gao J."/>
            <person name="Mao X."/>
            <person name="Sun J."/>
        </authorList>
    </citation>
    <scope>NUCLEOTIDE SEQUENCE [LARGE SCALE GENOMIC DNA]</scope>
    <source>
        <strain evidence="2 3">410</strain>
    </source>
</reference>
<organism evidence="2 3">
    <name type="scientific">Caulobacter zeae</name>
    <dbReference type="NCBI Taxonomy" id="2055137"/>
    <lineage>
        <taxon>Bacteria</taxon>
        <taxon>Pseudomonadati</taxon>
        <taxon>Pseudomonadota</taxon>
        <taxon>Alphaproteobacteria</taxon>
        <taxon>Caulobacterales</taxon>
        <taxon>Caulobacteraceae</taxon>
        <taxon>Caulobacter</taxon>
    </lineage>
</organism>
<comment type="caution">
    <text evidence="2">The sequence shown here is derived from an EMBL/GenBank/DDBJ whole genome shotgun (WGS) entry which is preliminary data.</text>
</comment>
<evidence type="ECO:0000256" key="1">
    <source>
        <dbReference type="SAM" id="Coils"/>
    </source>
</evidence>
<feature type="coiled-coil region" evidence="1">
    <location>
        <begin position="58"/>
        <end position="148"/>
    </location>
</feature>
<evidence type="ECO:0000313" key="2">
    <source>
        <dbReference type="EMBL" id="PLR25070.1"/>
    </source>
</evidence>
<protein>
    <submittedName>
        <fullName evidence="2">Uncharacterized protein</fullName>
    </submittedName>
</protein>
<dbReference type="EMBL" id="PJRS01000022">
    <property type="protein sequence ID" value="PLR25070.1"/>
    <property type="molecule type" value="Genomic_DNA"/>
</dbReference>